<dbReference type="Proteomes" id="UP000799429">
    <property type="component" value="Unassembled WGS sequence"/>
</dbReference>
<dbReference type="SUPFAM" id="SSF51695">
    <property type="entry name" value="PLC-like phosphodiesterases"/>
    <property type="match status" value="1"/>
</dbReference>
<keyword evidence="1" id="KW-0732">Signal</keyword>
<dbReference type="GO" id="GO:0006629">
    <property type="term" value="P:lipid metabolic process"/>
    <property type="evidence" value="ECO:0007669"/>
    <property type="project" value="InterPro"/>
</dbReference>
<dbReference type="EMBL" id="MU006089">
    <property type="protein sequence ID" value="KAF2843403.1"/>
    <property type="molecule type" value="Genomic_DNA"/>
</dbReference>
<dbReference type="InterPro" id="IPR051057">
    <property type="entry name" value="PI-PLC_domain"/>
</dbReference>
<dbReference type="InterPro" id="IPR017946">
    <property type="entry name" value="PLC-like_Pdiesterase_TIM-brl"/>
</dbReference>
<proteinExistence type="predicted"/>
<accession>A0A9P4VTQ1</accession>
<dbReference type="GO" id="GO:0008081">
    <property type="term" value="F:phosphoric diester hydrolase activity"/>
    <property type="evidence" value="ECO:0007669"/>
    <property type="project" value="InterPro"/>
</dbReference>
<dbReference type="Pfam" id="PF26146">
    <property type="entry name" value="PI-PLC_X"/>
    <property type="match status" value="1"/>
</dbReference>
<keyword evidence="3" id="KW-1185">Reference proteome</keyword>
<dbReference type="Gene3D" id="3.20.20.190">
    <property type="entry name" value="Phosphatidylinositol (PI) phosphodiesterase"/>
    <property type="match status" value="1"/>
</dbReference>
<comment type="caution">
    <text evidence="2">The sequence shown here is derived from an EMBL/GenBank/DDBJ whole genome shotgun (WGS) entry which is preliminary data.</text>
</comment>
<dbReference type="PANTHER" id="PTHR13593">
    <property type="match status" value="1"/>
</dbReference>
<name>A0A9P4VTQ1_9PEZI</name>
<feature type="signal peptide" evidence="1">
    <location>
        <begin position="1"/>
        <end position="23"/>
    </location>
</feature>
<evidence type="ECO:0000256" key="1">
    <source>
        <dbReference type="SAM" id="SignalP"/>
    </source>
</evidence>
<sequence length="371" mass="40585">MYFKSFAHFAFLAPYLLFSPILAQQQACNNSPLLCDRSYANVTQLGAHNSAFIRDESNNFDVAGNQYFNSTEQLDAGVRLLTAQVHRSGSSNGAQEWHLCHSVCELMDAGRLSTWLSGIKRWLDNNENDVVTILLVNADGATASDLDGEFQQADIVDYSFVPADTTQPLSNWPTLREMIASNTRLVTFIASLQPSQNTVAPYLLDEFTFIFENDFENFNATDFDCNPARPGTLGTARSAAETGRLFLMNHFLYEQQLFSIEVPFEDGANVTNSPVGTGSLGDHSIQCTRVYGRPPWAVLVDFFNVGPAIDSVDALNSVQNAVGRKSVSNEVINAENPVNSEDSEGAAVSRGPSLTALVFPLALAILWIGAF</sequence>
<organism evidence="2 3">
    <name type="scientific">Patellaria atrata CBS 101060</name>
    <dbReference type="NCBI Taxonomy" id="1346257"/>
    <lineage>
        <taxon>Eukaryota</taxon>
        <taxon>Fungi</taxon>
        <taxon>Dikarya</taxon>
        <taxon>Ascomycota</taxon>
        <taxon>Pezizomycotina</taxon>
        <taxon>Dothideomycetes</taxon>
        <taxon>Dothideomycetes incertae sedis</taxon>
        <taxon>Patellariales</taxon>
        <taxon>Patellariaceae</taxon>
        <taxon>Patellaria</taxon>
    </lineage>
</organism>
<protein>
    <recommendedName>
        <fullName evidence="4">PLC-like phosphodiesterase</fullName>
    </recommendedName>
</protein>
<evidence type="ECO:0008006" key="4">
    <source>
        <dbReference type="Google" id="ProtNLM"/>
    </source>
</evidence>
<evidence type="ECO:0000313" key="3">
    <source>
        <dbReference type="Proteomes" id="UP000799429"/>
    </source>
</evidence>
<dbReference type="PANTHER" id="PTHR13593:SF80">
    <property type="entry name" value="PLC-LIKE PHOSPHODIESTERASE"/>
    <property type="match status" value="1"/>
</dbReference>
<gene>
    <name evidence="2" type="ORF">M501DRAFT_924595</name>
</gene>
<feature type="chain" id="PRO_5040145678" description="PLC-like phosphodiesterase" evidence="1">
    <location>
        <begin position="24"/>
        <end position="371"/>
    </location>
</feature>
<evidence type="ECO:0000313" key="2">
    <source>
        <dbReference type="EMBL" id="KAF2843403.1"/>
    </source>
</evidence>
<reference evidence="2" key="1">
    <citation type="journal article" date="2020" name="Stud. Mycol.">
        <title>101 Dothideomycetes genomes: a test case for predicting lifestyles and emergence of pathogens.</title>
        <authorList>
            <person name="Haridas S."/>
            <person name="Albert R."/>
            <person name="Binder M."/>
            <person name="Bloem J."/>
            <person name="Labutti K."/>
            <person name="Salamov A."/>
            <person name="Andreopoulos B."/>
            <person name="Baker S."/>
            <person name="Barry K."/>
            <person name="Bills G."/>
            <person name="Bluhm B."/>
            <person name="Cannon C."/>
            <person name="Castanera R."/>
            <person name="Culley D."/>
            <person name="Daum C."/>
            <person name="Ezra D."/>
            <person name="Gonzalez J."/>
            <person name="Henrissat B."/>
            <person name="Kuo A."/>
            <person name="Liang C."/>
            <person name="Lipzen A."/>
            <person name="Lutzoni F."/>
            <person name="Magnuson J."/>
            <person name="Mondo S."/>
            <person name="Nolan M."/>
            <person name="Ohm R."/>
            <person name="Pangilinan J."/>
            <person name="Park H.-J."/>
            <person name="Ramirez L."/>
            <person name="Alfaro M."/>
            <person name="Sun H."/>
            <person name="Tritt A."/>
            <person name="Yoshinaga Y."/>
            <person name="Zwiers L.-H."/>
            <person name="Turgeon B."/>
            <person name="Goodwin S."/>
            <person name="Spatafora J."/>
            <person name="Crous P."/>
            <person name="Grigoriev I."/>
        </authorList>
    </citation>
    <scope>NUCLEOTIDE SEQUENCE</scope>
    <source>
        <strain evidence="2">CBS 101060</strain>
    </source>
</reference>
<dbReference type="AlphaFoldDB" id="A0A9P4VTQ1"/>
<dbReference type="OrthoDB" id="7984201at2759"/>